<feature type="compositionally biased region" description="Basic and acidic residues" evidence="7">
    <location>
        <begin position="35"/>
        <end position="55"/>
    </location>
</feature>
<evidence type="ECO:0000256" key="3">
    <source>
        <dbReference type="ARBA" id="ARBA00022824"/>
    </source>
</evidence>
<dbReference type="GO" id="GO:0005789">
    <property type="term" value="C:endoplasmic reticulum membrane"/>
    <property type="evidence" value="ECO:0007669"/>
    <property type="project" value="UniProtKB-SubCell"/>
</dbReference>
<evidence type="ECO:0000313" key="9">
    <source>
        <dbReference type="Proteomes" id="UP000223968"/>
    </source>
</evidence>
<keyword evidence="3 6" id="KW-0256">Endoplasmic reticulum</keyword>
<feature type="region of interest" description="Disordered" evidence="7">
    <location>
        <begin position="1"/>
        <end position="58"/>
    </location>
</feature>
<dbReference type="OrthoDB" id="16679at2759"/>
<organism evidence="8 9">
    <name type="scientific">Helicocarpus griseus UAMH5409</name>
    <dbReference type="NCBI Taxonomy" id="1447875"/>
    <lineage>
        <taxon>Eukaryota</taxon>
        <taxon>Fungi</taxon>
        <taxon>Dikarya</taxon>
        <taxon>Ascomycota</taxon>
        <taxon>Pezizomycotina</taxon>
        <taxon>Eurotiomycetes</taxon>
        <taxon>Eurotiomycetidae</taxon>
        <taxon>Onygenales</taxon>
        <taxon>Ajellomycetaceae</taxon>
        <taxon>Helicocarpus</taxon>
    </lineage>
</organism>
<keyword evidence="4 6" id="KW-1133">Transmembrane helix</keyword>
<evidence type="ECO:0000256" key="2">
    <source>
        <dbReference type="ARBA" id="ARBA00022692"/>
    </source>
</evidence>
<keyword evidence="5 6" id="KW-0472">Membrane</keyword>
<reference evidence="8 9" key="1">
    <citation type="submission" date="2017-10" db="EMBL/GenBank/DDBJ databases">
        <title>Comparative genomics in systemic dimorphic fungi from Ajellomycetaceae.</title>
        <authorList>
            <person name="Munoz J.F."/>
            <person name="Mcewen J.G."/>
            <person name="Clay O.K."/>
            <person name="Cuomo C.A."/>
        </authorList>
    </citation>
    <scope>NUCLEOTIDE SEQUENCE [LARGE SCALE GENOMIC DNA]</scope>
    <source>
        <strain evidence="8 9">UAMH5409</strain>
    </source>
</reference>
<evidence type="ECO:0000256" key="1">
    <source>
        <dbReference type="ARBA" id="ARBA00005500"/>
    </source>
</evidence>
<evidence type="ECO:0000256" key="7">
    <source>
        <dbReference type="SAM" id="MobiDB-lite"/>
    </source>
</evidence>
<evidence type="ECO:0000256" key="4">
    <source>
        <dbReference type="ARBA" id="ARBA00022989"/>
    </source>
</evidence>
<accession>A0A2B7YCG1</accession>
<comment type="similarity">
    <text evidence="1 6">Belongs to the RAMP4 family.</text>
</comment>
<comment type="function">
    <text evidence="6">Interacts with target proteins during translocation into the lumen of the endoplasmic reticulum. Protects unfolded target proteins against degradation and facilitate correct glycosylation.</text>
</comment>
<dbReference type="InterPro" id="IPR010580">
    <property type="entry name" value="ER_stress-assoc"/>
</dbReference>
<evidence type="ECO:0000256" key="6">
    <source>
        <dbReference type="RuleBase" id="RU364120"/>
    </source>
</evidence>
<keyword evidence="2 6" id="KW-0812">Transmembrane</keyword>
<feature type="compositionally biased region" description="Low complexity" evidence="7">
    <location>
        <begin position="25"/>
        <end position="34"/>
    </location>
</feature>
<proteinExistence type="inferred from homology"/>
<evidence type="ECO:0000313" key="8">
    <source>
        <dbReference type="EMBL" id="PGH18751.1"/>
    </source>
</evidence>
<gene>
    <name evidence="8" type="ORF">AJ79_00164</name>
</gene>
<sequence length="105" mass="11907">MRHHQSPLLPVSLTYPKGKEVNKSQTQAQTPQQRRANERYAKQEATKRGRPETVIKAKPKQKSPVPIVSVVILAFVLCGGFLFEVLRLVPELWSAIASWITKWTS</sequence>
<dbReference type="AlphaFoldDB" id="A0A2B7YCG1"/>
<name>A0A2B7YCG1_9EURO</name>
<protein>
    <recommendedName>
        <fullName evidence="6">Stress-associated endoplasmic reticulum protein</fullName>
    </recommendedName>
</protein>
<evidence type="ECO:0000256" key="5">
    <source>
        <dbReference type="ARBA" id="ARBA00023136"/>
    </source>
</evidence>
<comment type="subcellular location">
    <subcellularLocation>
        <location evidence="6">Membrane</location>
        <topology evidence="6">Single-pass membrane protein</topology>
    </subcellularLocation>
    <subcellularLocation>
        <location evidence="6">Endoplasmic reticulum membrane</location>
        <topology evidence="6">Single-pass membrane protein</topology>
    </subcellularLocation>
</comment>
<feature type="transmembrane region" description="Helical" evidence="6">
    <location>
        <begin position="65"/>
        <end position="83"/>
    </location>
</feature>
<comment type="caution">
    <text evidence="8">The sequence shown here is derived from an EMBL/GenBank/DDBJ whole genome shotgun (WGS) entry which is preliminary data.</text>
</comment>
<dbReference type="EMBL" id="PDNB01000002">
    <property type="protein sequence ID" value="PGH18751.1"/>
    <property type="molecule type" value="Genomic_DNA"/>
</dbReference>
<dbReference type="Pfam" id="PF06624">
    <property type="entry name" value="RAMP4"/>
    <property type="match status" value="1"/>
</dbReference>
<keyword evidence="9" id="KW-1185">Reference proteome</keyword>
<dbReference type="Proteomes" id="UP000223968">
    <property type="component" value="Unassembled WGS sequence"/>
</dbReference>